<protein>
    <submittedName>
        <fullName evidence="4">Cephalosporin hydroxylase family protein</fullName>
    </submittedName>
    <submittedName>
        <fullName evidence="3">Class I SAM-dependent methyltransferase</fullName>
        <ecNumber evidence="3">2.1.1.-</ecNumber>
    </submittedName>
</protein>
<dbReference type="Proteomes" id="UP000677265">
    <property type="component" value="Unassembled WGS sequence"/>
</dbReference>
<dbReference type="RefSeq" id="WP_213144232.1">
    <property type="nucleotide sequence ID" value="NZ_JAGYPE020000056.1"/>
</dbReference>
<dbReference type="GO" id="GO:0008610">
    <property type="term" value="P:lipid biosynthetic process"/>
    <property type="evidence" value="ECO:0007669"/>
    <property type="project" value="InterPro"/>
</dbReference>
<dbReference type="EMBL" id="JAGYPE010000004">
    <property type="protein sequence ID" value="MBS4184346.1"/>
    <property type="molecule type" value="Genomic_DNA"/>
</dbReference>
<dbReference type="GO" id="GO:0008168">
    <property type="term" value="F:methyltransferase activity"/>
    <property type="evidence" value="ECO:0007669"/>
    <property type="project" value="UniProtKB-KW"/>
</dbReference>
<evidence type="ECO:0000313" key="5">
    <source>
        <dbReference type="Proteomes" id="UP000677265"/>
    </source>
</evidence>
<sequence length="258" mass="29495">MKITIDSENNQLIIDDGISQKSLPLYCKTSFEILSDIWTKVGWNEKYVYTFSWMGRPIIQLPEDLIRIQEVIYQIKPDVIVETGVAHGGSLIYYASLCKAMEKGRVIGIDIEIRPHNRRAIEGHELYPYITLIEGDSAAADTINTVKSMIKKEETVLVILDSCHSKDHVKKELEAYHPFVSSGSYIVATDGIMKELHDVPRGEKGWIEDNPCTAVLEFAKEHPEFTLEQPAWLFNESSLTQNVTHWPSAWLKRMKEDE</sequence>
<evidence type="ECO:0000313" key="4">
    <source>
        <dbReference type="EMBL" id="MCH6268413.1"/>
    </source>
</evidence>
<dbReference type="InterPro" id="IPR029063">
    <property type="entry name" value="SAM-dependent_MTases_sf"/>
</dbReference>
<organism evidence="3">
    <name type="scientific">Neobacillus citreus</name>
    <dbReference type="NCBI Taxonomy" id="2833578"/>
    <lineage>
        <taxon>Bacteria</taxon>
        <taxon>Bacillati</taxon>
        <taxon>Bacillota</taxon>
        <taxon>Bacilli</taxon>
        <taxon>Bacillales</taxon>
        <taxon>Bacillaceae</taxon>
        <taxon>Neobacillus</taxon>
    </lineage>
</organism>
<keyword evidence="5" id="KW-1185">Reference proteome</keyword>
<dbReference type="AlphaFoldDB" id="A0A942T392"/>
<accession>A0A942T392</accession>
<dbReference type="PANTHER" id="PTHR40048:SF1">
    <property type="entry name" value="RHAMNOSYL O-METHYLTRANSFERASE"/>
    <property type="match status" value="1"/>
</dbReference>
<gene>
    <name evidence="4" type="ORF">KHB02_023035</name>
    <name evidence="3" type="ORF">KHB02_23400</name>
</gene>
<name>A0A942T392_9BACI</name>
<evidence type="ECO:0000313" key="3">
    <source>
        <dbReference type="EMBL" id="MBS4184346.1"/>
    </source>
</evidence>
<evidence type="ECO:0000256" key="2">
    <source>
        <dbReference type="ARBA" id="ARBA00022679"/>
    </source>
</evidence>
<dbReference type="Pfam" id="PF04989">
    <property type="entry name" value="RMNT_CmcI"/>
    <property type="match status" value="1"/>
</dbReference>
<dbReference type="PANTHER" id="PTHR40048">
    <property type="entry name" value="RHAMNOSYL O-METHYLTRANSFERASE"/>
    <property type="match status" value="1"/>
</dbReference>
<comment type="caution">
    <text evidence="3">The sequence shown here is derived from an EMBL/GenBank/DDBJ whole genome shotgun (WGS) entry which is preliminary data.</text>
</comment>
<keyword evidence="2 3" id="KW-0808">Transferase</keyword>
<dbReference type="GO" id="GO:0005886">
    <property type="term" value="C:plasma membrane"/>
    <property type="evidence" value="ECO:0007669"/>
    <property type="project" value="TreeGrafter"/>
</dbReference>
<keyword evidence="1 3" id="KW-0489">Methyltransferase</keyword>
<proteinExistence type="predicted"/>
<dbReference type="GO" id="GO:0032259">
    <property type="term" value="P:methylation"/>
    <property type="evidence" value="ECO:0007669"/>
    <property type="project" value="UniProtKB-KW"/>
</dbReference>
<dbReference type="GO" id="GO:0071770">
    <property type="term" value="P:DIM/DIP cell wall layer assembly"/>
    <property type="evidence" value="ECO:0007669"/>
    <property type="project" value="TreeGrafter"/>
</dbReference>
<reference evidence="3" key="1">
    <citation type="submission" date="2021-05" db="EMBL/GenBank/DDBJ databases">
        <title>Novel Bacillus species.</title>
        <authorList>
            <person name="Liu G."/>
        </authorList>
    </citation>
    <scope>NUCLEOTIDE SEQUENCE</scope>
    <source>
        <strain evidence="3 5">FJAT-50051</strain>
    </source>
</reference>
<dbReference type="SUPFAM" id="SSF53335">
    <property type="entry name" value="S-adenosyl-L-methionine-dependent methyltransferases"/>
    <property type="match status" value="1"/>
</dbReference>
<evidence type="ECO:0000256" key="1">
    <source>
        <dbReference type="ARBA" id="ARBA00022603"/>
    </source>
</evidence>
<dbReference type="EC" id="2.1.1.-" evidence="3"/>
<dbReference type="InterPro" id="IPR007072">
    <property type="entry name" value="RNMT_CmcI"/>
</dbReference>
<dbReference type="Gene3D" id="3.40.50.150">
    <property type="entry name" value="Vaccinia Virus protein VP39"/>
    <property type="match status" value="1"/>
</dbReference>
<dbReference type="EMBL" id="JAGYPE020000056">
    <property type="protein sequence ID" value="MCH6268413.1"/>
    <property type="molecule type" value="Genomic_DNA"/>
</dbReference>